<accession>A0A075S3K7</accession>
<dbReference type="EMBL" id="CP059075">
    <property type="protein sequence ID" value="QRE04223.1"/>
    <property type="molecule type" value="Genomic_DNA"/>
</dbReference>
<dbReference type="Proteomes" id="UP000596329">
    <property type="component" value="Chromosome"/>
</dbReference>
<reference evidence="1 2" key="1">
    <citation type="submission" date="2020-07" db="EMBL/GenBank/DDBJ databases">
        <title>Genomic characterization of Flavobacterium psychrophilum strains.</title>
        <authorList>
            <person name="Castillo D."/>
            <person name="Jorgensen J."/>
            <person name="Middelboe M."/>
        </authorList>
    </citation>
    <scope>NUCLEOTIDE SEQUENCE [LARGE SCALE GENOMIC DNA]</scope>
    <source>
        <strain evidence="1 2">FPS-R7</strain>
    </source>
</reference>
<dbReference type="KEGG" id="fpw:IA04_12150"/>
<dbReference type="KEGG" id="fpv:IA03_12265"/>
<gene>
    <name evidence="1" type="ORF">H0H26_01050</name>
</gene>
<dbReference type="InterPro" id="IPR045625">
    <property type="entry name" value="DUF6427"/>
</dbReference>
<dbReference type="KEGG" id="fpc:FPSM_02608"/>
<dbReference type="RefSeq" id="WP_011964559.1">
    <property type="nucleotide sequence ID" value="NZ_BCNG01000012.1"/>
</dbReference>
<dbReference type="OMA" id="FDASFWI"/>
<dbReference type="Pfam" id="PF19992">
    <property type="entry name" value="DUF6427"/>
    <property type="match status" value="1"/>
</dbReference>
<evidence type="ECO:0000313" key="2">
    <source>
        <dbReference type="Proteomes" id="UP000596329"/>
    </source>
</evidence>
<evidence type="ECO:0000313" key="1">
    <source>
        <dbReference type="EMBL" id="QRE04223.1"/>
    </source>
</evidence>
<sequence>MITSVFSKSRPINYILITTLLVLCFLLFQFQSNFNTISTLEIAKKIILLLLLVGSLYITNFITKKNGLSKDNSYTFLLFFVFLILFPKTLSNAALIISNLFVLLALRRLISMQSLITPKEKIFDASFWIFTASLFNFWCILFIILVFISIIFHVSRDYRNWTIPFIAFFSVLVISVFSALIYDPTLITTYLSQIVLDFDLKYIETIFQNIALFIYITTALVAFVSMLFILPSKLSNLQPSYRKMIFAFIIGLIIFFISPKKDNSFLIYTFVPVSIMLTNYLETINKYWIKESILAIILTASIITFVLQLL</sequence>
<protein>
    <submittedName>
        <fullName evidence="1">Uncharacterized protein</fullName>
    </submittedName>
</protein>
<proteinExistence type="predicted"/>
<dbReference type="GeneID" id="66553582"/>
<dbReference type="KEGG" id="fpq:IB65_12490"/>
<organism evidence="1 2">
    <name type="scientific">Flavobacterium psychrophilum</name>
    <dbReference type="NCBI Taxonomy" id="96345"/>
    <lineage>
        <taxon>Bacteria</taxon>
        <taxon>Pseudomonadati</taxon>
        <taxon>Bacteroidota</taxon>
        <taxon>Flavobacteriia</taxon>
        <taxon>Flavobacteriales</taxon>
        <taxon>Flavobacteriaceae</taxon>
        <taxon>Flavobacterium</taxon>
    </lineage>
</organism>
<dbReference type="KEGG" id="fpk:IA06_12225"/>
<name>A0A075S3K7_FLAPS</name>
<dbReference type="AlphaFoldDB" id="A0A075S3K7"/>